<sequence>MYAFSLHKNRMAWKVILACLILLSLATFCQCTESEYEVSVTDPYPSEAESGTEYPDDADDYSEDTAEEPEEKKQLHIFVVDFSHVSTPFIISLWIAIAGLAKIGKL</sequence>
<evidence type="ECO:0000256" key="1">
    <source>
        <dbReference type="SAM" id="MobiDB-lite"/>
    </source>
</evidence>
<keyword evidence="2" id="KW-0472">Membrane</keyword>
<accession>A0AAV6VWB5</accession>
<evidence type="ECO:0000256" key="3">
    <source>
        <dbReference type="SAM" id="SignalP"/>
    </source>
</evidence>
<gene>
    <name evidence="4" type="ORF">JTE90_028528</name>
</gene>
<proteinExistence type="predicted"/>
<protein>
    <submittedName>
        <fullName evidence="4">Uncharacterized protein</fullName>
    </submittedName>
</protein>
<keyword evidence="5" id="KW-1185">Reference proteome</keyword>
<feature type="signal peptide" evidence="3">
    <location>
        <begin position="1"/>
        <end position="31"/>
    </location>
</feature>
<evidence type="ECO:0000256" key="2">
    <source>
        <dbReference type="SAM" id="Phobius"/>
    </source>
</evidence>
<keyword evidence="2" id="KW-1133">Transmembrane helix</keyword>
<feature type="region of interest" description="Disordered" evidence="1">
    <location>
        <begin position="37"/>
        <end position="69"/>
    </location>
</feature>
<keyword evidence="3" id="KW-0732">Signal</keyword>
<name>A0AAV6VWB5_9ARAC</name>
<comment type="caution">
    <text evidence="4">The sequence shown here is derived from an EMBL/GenBank/DDBJ whole genome shotgun (WGS) entry which is preliminary data.</text>
</comment>
<evidence type="ECO:0000313" key="4">
    <source>
        <dbReference type="EMBL" id="KAG8200346.1"/>
    </source>
</evidence>
<organism evidence="4 5">
    <name type="scientific">Oedothorax gibbosus</name>
    <dbReference type="NCBI Taxonomy" id="931172"/>
    <lineage>
        <taxon>Eukaryota</taxon>
        <taxon>Metazoa</taxon>
        <taxon>Ecdysozoa</taxon>
        <taxon>Arthropoda</taxon>
        <taxon>Chelicerata</taxon>
        <taxon>Arachnida</taxon>
        <taxon>Araneae</taxon>
        <taxon>Araneomorphae</taxon>
        <taxon>Entelegynae</taxon>
        <taxon>Araneoidea</taxon>
        <taxon>Linyphiidae</taxon>
        <taxon>Erigoninae</taxon>
        <taxon>Oedothorax</taxon>
    </lineage>
</organism>
<feature type="compositionally biased region" description="Acidic residues" evidence="1">
    <location>
        <begin position="54"/>
        <end position="69"/>
    </location>
</feature>
<evidence type="ECO:0000313" key="5">
    <source>
        <dbReference type="Proteomes" id="UP000827092"/>
    </source>
</evidence>
<feature type="chain" id="PRO_5043966969" evidence="3">
    <location>
        <begin position="32"/>
        <end position="106"/>
    </location>
</feature>
<keyword evidence="2" id="KW-0812">Transmembrane</keyword>
<dbReference type="AlphaFoldDB" id="A0AAV6VWB5"/>
<feature type="transmembrane region" description="Helical" evidence="2">
    <location>
        <begin position="82"/>
        <end position="101"/>
    </location>
</feature>
<dbReference type="Proteomes" id="UP000827092">
    <property type="component" value="Unassembled WGS sequence"/>
</dbReference>
<reference evidence="4 5" key="1">
    <citation type="journal article" date="2022" name="Nat. Ecol. Evol.">
        <title>A masculinizing supergene underlies an exaggerated male reproductive morph in a spider.</title>
        <authorList>
            <person name="Hendrickx F."/>
            <person name="De Corte Z."/>
            <person name="Sonet G."/>
            <person name="Van Belleghem S.M."/>
            <person name="Kostlbacher S."/>
            <person name="Vangestel C."/>
        </authorList>
    </citation>
    <scope>NUCLEOTIDE SEQUENCE [LARGE SCALE GENOMIC DNA]</scope>
    <source>
        <strain evidence="4">W744_W776</strain>
    </source>
</reference>
<dbReference type="EMBL" id="JAFNEN010000016">
    <property type="protein sequence ID" value="KAG8200346.1"/>
    <property type="molecule type" value="Genomic_DNA"/>
</dbReference>